<accession>A0A9D1WPP6</accession>
<protein>
    <submittedName>
        <fullName evidence="11">Na+/H+ antiporter NhaC family protein</fullName>
    </submittedName>
</protein>
<feature type="transmembrane region" description="Helical" evidence="9">
    <location>
        <begin position="102"/>
        <end position="124"/>
    </location>
</feature>
<feature type="transmembrane region" description="Helical" evidence="9">
    <location>
        <begin position="220"/>
        <end position="241"/>
    </location>
</feature>
<feature type="transmembrane region" description="Helical" evidence="9">
    <location>
        <begin position="398"/>
        <end position="423"/>
    </location>
</feature>
<evidence type="ECO:0000256" key="4">
    <source>
        <dbReference type="ARBA" id="ARBA00022475"/>
    </source>
</evidence>
<reference evidence="11" key="1">
    <citation type="journal article" date="2021" name="PeerJ">
        <title>Extensive microbial diversity within the chicken gut microbiome revealed by metagenomics and culture.</title>
        <authorList>
            <person name="Gilroy R."/>
            <person name="Ravi A."/>
            <person name="Getino M."/>
            <person name="Pursley I."/>
            <person name="Horton D.L."/>
            <person name="Alikhan N.F."/>
            <person name="Baker D."/>
            <person name="Gharbi K."/>
            <person name="Hall N."/>
            <person name="Watson M."/>
            <person name="Adriaenssens E.M."/>
            <person name="Foster-Nyarko E."/>
            <person name="Jarju S."/>
            <person name="Secka A."/>
            <person name="Antonio M."/>
            <person name="Oren A."/>
            <person name="Chaudhuri R.R."/>
            <person name="La Ragione R."/>
            <person name="Hildebrand F."/>
            <person name="Pallen M.J."/>
        </authorList>
    </citation>
    <scope>NUCLEOTIDE SEQUENCE</scope>
    <source>
        <strain evidence="11">CHK188-5543</strain>
    </source>
</reference>
<dbReference type="InterPro" id="IPR052180">
    <property type="entry name" value="NhaC_Na-H+_Antiporter"/>
</dbReference>
<dbReference type="AlphaFoldDB" id="A0A9D1WPP6"/>
<evidence type="ECO:0000256" key="1">
    <source>
        <dbReference type="ARBA" id="ARBA00004651"/>
    </source>
</evidence>
<evidence type="ECO:0000256" key="6">
    <source>
        <dbReference type="ARBA" id="ARBA00022989"/>
    </source>
</evidence>
<comment type="subcellular location">
    <subcellularLocation>
        <location evidence="1">Cell membrane</location>
        <topology evidence="1">Multi-pass membrane protein</topology>
    </subcellularLocation>
</comment>
<dbReference type="Proteomes" id="UP000886800">
    <property type="component" value="Unassembled WGS sequence"/>
</dbReference>
<evidence type="ECO:0000256" key="9">
    <source>
        <dbReference type="SAM" id="Phobius"/>
    </source>
</evidence>
<proteinExistence type="inferred from homology"/>
<dbReference type="PANTHER" id="PTHR33451:SF4">
    <property type="entry name" value="NA+_H+ ANTIPORTER"/>
    <property type="match status" value="1"/>
</dbReference>
<feature type="transmembrane region" description="Helical" evidence="9">
    <location>
        <begin position="144"/>
        <end position="167"/>
    </location>
</feature>
<keyword evidence="4" id="KW-1003">Cell membrane</keyword>
<feature type="transmembrane region" description="Helical" evidence="9">
    <location>
        <begin position="355"/>
        <end position="377"/>
    </location>
</feature>
<sequence length="495" mass="52641">MTQKNAVRSATCGGTDVKGGNMENKLSSPKGSGKALIPLFVFLGLYVVSGLYNMAQGVPMPFYEFPSPIALGVGIVVAFFMTKGSITEKFDIFCGGMARPTLLLMIIIFLLAGAFASICTATGARDSVVNFGLSLVPAKYMIPGIFVVSCFFGTATGTAAGTVSALVPIAASIADAAGLSIPLAVGSVIAGGQFGDNLSMISDTTIAATRSQHCGMKDKFHMNFLVSLPAAVITIVLLMVFAQPETVTAVEVGDYSIIKILPYFVVMILALLGMDVLITLMIGVAMTSVIGIVMNSMSIFELAQAAYTGFTDMTQSVYICLLIGGLSAMVTHNGGIEWLIAKLRTFIKGRKSAEMGIAVMVMATDICLANNTVAIIVSGPIARDISEEFKVDPRKSAALLDIFACIWQGVLPYMGSLTIAVNLTAAALPDYVLDPAELFGCVWYVWILAIFGILNIFFPYADGRARKNPWNWEYDCPESEVEKKKQELAAEAANQ</sequence>
<feature type="domain" description="Na+/H+ antiporter NhaC-like C-terminal" evidence="10">
    <location>
        <begin position="259"/>
        <end position="401"/>
    </location>
</feature>
<evidence type="ECO:0000256" key="3">
    <source>
        <dbReference type="ARBA" id="ARBA00022449"/>
    </source>
</evidence>
<dbReference type="EMBL" id="DXES01000001">
    <property type="protein sequence ID" value="HIX64621.1"/>
    <property type="molecule type" value="Genomic_DNA"/>
</dbReference>
<evidence type="ECO:0000256" key="8">
    <source>
        <dbReference type="ARBA" id="ARBA00038435"/>
    </source>
</evidence>
<evidence type="ECO:0000256" key="5">
    <source>
        <dbReference type="ARBA" id="ARBA00022692"/>
    </source>
</evidence>
<dbReference type="GO" id="GO:0015297">
    <property type="term" value="F:antiporter activity"/>
    <property type="evidence" value="ECO:0007669"/>
    <property type="project" value="UniProtKB-KW"/>
</dbReference>
<feature type="domain" description="Na+/H+ antiporter NhaC-like C-terminal" evidence="10">
    <location>
        <begin position="77"/>
        <end position="241"/>
    </location>
</feature>
<keyword evidence="5 9" id="KW-0812">Transmembrane</keyword>
<evidence type="ECO:0000259" key="10">
    <source>
        <dbReference type="Pfam" id="PF03553"/>
    </source>
</evidence>
<keyword evidence="6 9" id="KW-1133">Transmembrane helix</keyword>
<comment type="caution">
    <text evidence="11">The sequence shown here is derived from an EMBL/GenBank/DDBJ whole genome shotgun (WGS) entry which is preliminary data.</text>
</comment>
<dbReference type="GO" id="GO:0005886">
    <property type="term" value="C:plasma membrane"/>
    <property type="evidence" value="ECO:0007669"/>
    <property type="project" value="UniProtKB-SubCell"/>
</dbReference>
<evidence type="ECO:0000313" key="12">
    <source>
        <dbReference type="Proteomes" id="UP000886800"/>
    </source>
</evidence>
<feature type="transmembrane region" description="Helical" evidence="9">
    <location>
        <begin position="315"/>
        <end position="335"/>
    </location>
</feature>
<organism evidence="11 12">
    <name type="scientific">Candidatus Anaerotruncus excrementipullorum</name>
    <dbReference type="NCBI Taxonomy" id="2838465"/>
    <lineage>
        <taxon>Bacteria</taxon>
        <taxon>Bacillati</taxon>
        <taxon>Bacillota</taxon>
        <taxon>Clostridia</taxon>
        <taxon>Eubacteriales</taxon>
        <taxon>Oscillospiraceae</taxon>
        <taxon>Anaerotruncus</taxon>
    </lineage>
</organism>
<comment type="similarity">
    <text evidence="8">Belongs to the NhaC Na(+)/H(+) (TC 2.A.35) antiporter family.</text>
</comment>
<reference evidence="11" key="2">
    <citation type="submission" date="2021-04" db="EMBL/GenBank/DDBJ databases">
        <authorList>
            <person name="Gilroy R."/>
        </authorList>
    </citation>
    <scope>NUCLEOTIDE SEQUENCE</scope>
    <source>
        <strain evidence="11">CHK188-5543</strain>
    </source>
</reference>
<feature type="transmembrane region" description="Helical" evidence="9">
    <location>
        <begin position="35"/>
        <end position="55"/>
    </location>
</feature>
<dbReference type="PANTHER" id="PTHR33451">
    <property type="entry name" value="MALATE-2H(+)/NA(+)-LACTATE ANTIPORTER"/>
    <property type="match status" value="1"/>
</dbReference>
<dbReference type="Pfam" id="PF03553">
    <property type="entry name" value="Na_H_antiporter"/>
    <property type="match status" value="2"/>
</dbReference>
<keyword evidence="7 9" id="KW-0472">Membrane</keyword>
<keyword evidence="2" id="KW-0813">Transport</keyword>
<name>A0A9D1WPP6_9FIRM</name>
<feature type="transmembrane region" description="Helical" evidence="9">
    <location>
        <begin position="261"/>
        <end position="294"/>
    </location>
</feature>
<evidence type="ECO:0000313" key="11">
    <source>
        <dbReference type="EMBL" id="HIX64621.1"/>
    </source>
</evidence>
<keyword evidence="3" id="KW-0050">Antiport</keyword>
<evidence type="ECO:0000256" key="7">
    <source>
        <dbReference type="ARBA" id="ARBA00023136"/>
    </source>
</evidence>
<evidence type="ECO:0000256" key="2">
    <source>
        <dbReference type="ARBA" id="ARBA00022448"/>
    </source>
</evidence>
<dbReference type="InterPro" id="IPR018461">
    <property type="entry name" value="Na/H_Antiport_NhaC-like_C"/>
</dbReference>
<feature type="transmembrane region" description="Helical" evidence="9">
    <location>
        <begin position="61"/>
        <end position="81"/>
    </location>
</feature>
<feature type="transmembrane region" description="Helical" evidence="9">
    <location>
        <begin position="443"/>
        <end position="461"/>
    </location>
</feature>
<gene>
    <name evidence="11" type="ORF">H9736_00070</name>
</gene>